<dbReference type="Gene3D" id="3.90.215.10">
    <property type="entry name" value="Gamma Fibrinogen, chain A, domain 1"/>
    <property type="match status" value="1"/>
</dbReference>
<dbReference type="SUPFAM" id="SSF56496">
    <property type="entry name" value="Fibrinogen C-terminal domain-like"/>
    <property type="match status" value="1"/>
</dbReference>
<dbReference type="GO" id="GO:0046872">
    <property type="term" value="F:metal ion binding"/>
    <property type="evidence" value="ECO:0007669"/>
    <property type="project" value="UniProtKB-KW"/>
</dbReference>
<dbReference type="PANTHER" id="PTHR16146">
    <property type="entry name" value="INTELECTIN"/>
    <property type="match status" value="1"/>
</dbReference>
<organism evidence="5 6">
    <name type="scientific">Paramuricea clavata</name>
    <name type="common">Red gorgonian</name>
    <name type="synonym">Violescent sea-whip</name>
    <dbReference type="NCBI Taxonomy" id="317549"/>
    <lineage>
        <taxon>Eukaryota</taxon>
        <taxon>Metazoa</taxon>
        <taxon>Cnidaria</taxon>
        <taxon>Anthozoa</taxon>
        <taxon>Octocorallia</taxon>
        <taxon>Malacalcyonacea</taxon>
        <taxon>Plexauridae</taxon>
        <taxon>Paramuricea</taxon>
    </lineage>
</organism>
<sequence length="247" mass="28386">MNFKALLVVLTVVCQTNEAAWIVRRLRNVTAQSCLDYLKRGVKTNGFYSIKNYGKDGWVHGTVYCDFESEPGFAWTLVESFALKNKLLPAFFIHPLKVNATVNPNSPNWNLFRMSFLQMSRLRAQSTHWRVTCSFQTNSVDIYRDYARTSFKEFDVLDYVGDNVCKKMEYINIRGQQCTQCTVGWIATLNKFALHIDGPASTSCQFKPGKDAVVTEDNFGHYWAINKKFRCTTSPDATTNYWFGGFY</sequence>
<proteinExistence type="predicted"/>
<keyword evidence="2" id="KW-0430">Lectin</keyword>
<evidence type="ECO:0000256" key="3">
    <source>
        <dbReference type="ARBA" id="ARBA00022837"/>
    </source>
</evidence>
<reference evidence="5" key="1">
    <citation type="submission" date="2020-04" db="EMBL/GenBank/DDBJ databases">
        <authorList>
            <person name="Alioto T."/>
            <person name="Alioto T."/>
            <person name="Gomez Garrido J."/>
        </authorList>
    </citation>
    <scope>NUCLEOTIDE SEQUENCE</scope>
    <source>
        <strain evidence="5">A484AB</strain>
    </source>
</reference>
<keyword evidence="6" id="KW-1185">Reference proteome</keyword>
<comment type="caution">
    <text evidence="5">The sequence shown here is derived from an EMBL/GenBank/DDBJ whole genome shotgun (WGS) entry which is preliminary data.</text>
</comment>
<name>A0A7D9L836_PARCT</name>
<dbReference type="EMBL" id="CACRXK020013397">
    <property type="protein sequence ID" value="CAB4025073.1"/>
    <property type="molecule type" value="Genomic_DNA"/>
</dbReference>
<keyword evidence="3" id="KW-0106">Calcium</keyword>
<evidence type="ECO:0000256" key="4">
    <source>
        <dbReference type="ARBA" id="ARBA00023157"/>
    </source>
</evidence>
<dbReference type="OrthoDB" id="5945834at2759"/>
<dbReference type="InterPro" id="IPR014716">
    <property type="entry name" value="Fibrinogen_a/b/g_C_1"/>
</dbReference>
<dbReference type="InterPro" id="IPR036056">
    <property type="entry name" value="Fibrinogen-like_C"/>
</dbReference>
<dbReference type="GO" id="GO:0005615">
    <property type="term" value="C:extracellular space"/>
    <property type="evidence" value="ECO:0007669"/>
    <property type="project" value="TreeGrafter"/>
</dbReference>
<evidence type="ECO:0000313" key="5">
    <source>
        <dbReference type="EMBL" id="CAB4025073.1"/>
    </source>
</evidence>
<evidence type="ECO:0000256" key="2">
    <source>
        <dbReference type="ARBA" id="ARBA00022734"/>
    </source>
</evidence>
<keyword evidence="1" id="KW-0479">Metal-binding</keyword>
<evidence type="ECO:0000256" key="1">
    <source>
        <dbReference type="ARBA" id="ARBA00022723"/>
    </source>
</evidence>
<dbReference type="GO" id="GO:0070492">
    <property type="term" value="F:oligosaccharide binding"/>
    <property type="evidence" value="ECO:0007669"/>
    <property type="project" value="TreeGrafter"/>
</dbReference>
<dbReference type="AlphaFoldDB" id="A0A7D9L836"/>
<dbReference type="PANTHER" id="PTHR16146:SF53">
    <property type="entry name" value="APPLE DOMAIN-CONTAINING PROTEIN"/>
    <property type="match status" value="1"/>
</dbReference>
<keyword evidence="4" id="KW-1015">Disulfide bond</keyword>
<evidence type="ECO:0000313" key="6">
    <source>
        <dbReference type="Proteomes" id="UP001152795"/>
    </source>
</evidence>
<gene>
    <name evidence="5" type="ORF">PACLA_8A022363</name>
</gene>
<accession>A0A7D9L836</accession>
<protein>
    <submittedName>
        <fullName evidence="5">Uncharacterized protein</fullName>
    </submittedName>
</protein>
<dbReference type="Proteomes" id="UP001152795">
    <property type="component" value="Unassembled WGS sequence"/>
</dbReference>